<dbReference type="InParanoid" id="A0A369KBA2"/>
<keyword evidence="2" id="KW-1185">Reference proteome</keyword>
<dbReference type="EMBL" id="LUEZ02000009">
    <property type="protein sequence ID" value="RDB29935.1"/>
    <property type="molecule type" value="Genomic_DNA"/>
</dbReference>
<evidence type="ECO:0000313" key="2">
    <source>
        <dbReference type="Proteomes" id="UP000076154"/>
    </source>
</evidence>
<sequence length="87" mass="9955">MHYGVGDTIDLRLRVSECLLCYSGIARRKELPGLCSAAQKLRLTLTFLHPTIDFERLFVRKTTRAVFVSFITRPARNPDRVPSADFE</sequence>
<name>A0A369KBA2_HYPMA</name>
<reference evidence="1" key="1">
    <citation type="submission" date="2018-04" db="EMBL/GenBank/DDBJ databases">
        <title>Whole genome sequencing of Hypsizygus marmoreus.</title>
        <authorList>
            <person name="Choi I.-G."/>
            <person name="Min B."/>
            <person name="Kim J.-G."/>
            <person name="Kim S."/>
            <person name="Oh Y.-L."/>
            <person name="Kong W.-S."/>
            <person name="Park H."/>
            <person name="Jeong J."/>
            <person name="Song E.-S."/>
        </authorList>
    </citation>
    <scope>NUCLEOTIDE SEQUENCE [LARGE SCALE GENOMIC DNA]</scope>
    <source>
        <strain evidence="1">51987-8</strain>
    </source>
</reference>
<dbReference type="AlphaFoldDB" id="A0A369KBA2"/>
<comment type="caution">
    <text evidence="1">The sequence shown here is derived from an EMBL/GenBank/DDBJ whole genome shotgun (WGS) entry which is preliminary data.</text>
</comment>
<proteinExistence type="predicted"/>
<gene>
    <name evidence="1" type="ORF">Hypma_013796</name>
</gene>
<organism evidence="1 2">
    <name type="scientific">Hypsizygus marmoreus</name>
    <name type="common">White beech mushroom</name>
    <name type="synonym">Agaricus marmoreus</name>
    <dbReference type="NCBI Taxonomy" id="39966"/>
    <lineage>
        <taxon>Eukaryota</taxon>
        <taxon>Fungi</taxon>
        <taxon>Dikarya</taxon>
        <taxon>Basidiomycota</taxon>
        <taxon>Agaricomycotina</taxon>
        <taxon>Agaricomycetes</taxon>
        <taxon>Agaricomycetidae</taxon>
        <taxon>Agaricales</taxon>
        <taxon>Tricholomatineae</taxon>
        <taxon>Lyophyllaceae</taxon>
        <taxon>Hypsizygus</taxon>
    </lineage>
</organism>
<evidence type="ECO:0000313" key="1">
    <source>
        <dbReference type="EMBL" id="RDB29935.1"/>
    </source>
</evidence>
<dbReference type="Proteomes" id="UP000076154">
    <property type="component" value="Unassembled WGS sequence"/>
</dbReference>
<accession>A0A369KBA2</accession>
<protein>
    <submittedName>
        <fullName evidence="1">Uncharacterized protein</fullName>
    </submittedName>
</protein>